<organism evidence="2 3">
    <name type="scientific">Mucuna pruriens</name>
    <name type="common">Velvet bean</name>
    <name type="synonym">Dolichos pruriens</name>
    <dbReference type="NCBI Taxonomy" id="157652"/>
    <lineage>
        <taxon>Eukaryota</taxon>
        <taxon>Viridiplantae</taxon>
        <taxon>Streptophyta</taxon>
        <taxon>Embryophyta</taxon>
        <taxon>Tracheophyta</taxon>
        <taxon>Spermatophyta</taxon>
        <taxon>Magnoliopsida</taxon>
        <taxon>eudicotyledons</taxon>
        <taxon>Gunneridae</taxon>
        <taxon>Pentapetalae</taxon>
        <taxon>rosids</taxon>
        <taxon>fabids</taxon>
        <taxon>Fabales</taxon>
        <taxon>Fabaceae</taxon>
        <taxon>Papilionoideae</taxon>
        <taxon>50 kb inversion clade</taxon>
        <taxon>NPAAA clade</taxon>
        <taxon>indigoferoid/millettioid clade</taxon>
        <taxon>Phaseoleae</taxon>
        <taxon>Mucuna</taxon>
    </lineage>
</organism>
<accession>A0A371FHZ6</accession>
<feature type="non-terminal residue" evidence="2">
    <location>
        <position position="1"/>
    </location>
</feature>
<dbReference type="EMBL" id="QJKJ01009037">
    <property type="protein sequence ID" value="RDX77919.1"/>
    <property type="molecule type" value="Genomic_DNA"/>
</dbReference>
<dbReference type="Gene3D" id="1.10.340.70">
    <property type="match status" value="1"/>
</dbReference>
<evidence type="ECO:0000259" key="1">
    <source>
        <dbReference type="Pfam" id="PF17921"/>
    </source>
</evidence>
<reference evidence="2" key="1">
    <citation type="submission" date="2018-05" db="EMBL/GenBank/DDBJ databases">
        <title>Draft genome of Mucuna pruriens seed.</title>
        <authorList>
            <person name="Nnadi N.E."/>
            <person name="Vos R."/>
            <person name="Hasami M.H."/>
            <person name="Devisetty U.K."/>
            <person name="Aguiy J.C."/>
        </authorList>
    </citation>
    <scope>NUCLEOTIDE SEQUENCE [LARGE SCALE GENOMIC DNA]</scope>
    <source>
        <strain evidence="2">JCA_2017</strain>
    </source>
</reference>
<evidence type="ECO:0000313" key="2">
    <source>
        <dbReference type="EMBL" id="RDX77919.1"/>
    </source>
</evidence>
<gene>
    <name evidence="2" type="ORF">CR513_41886</name>
</gene>
<evidence type="ECO:0000313" key="3">
    <source>
        <dbReference type="Proteomes" id="UP000257109"/>
    </source>
</evidence>
<protein>
    <recommendedName>
        <fullName evidence="1">Integrase zinc-binding domain-containing protein</fullName>
    </recommendedName>
</protein>
<dbReference type="AlphaFoldDB" id="A0A371FHZ6"/>
<comment type="caution">
    <text evidence="2">The sequence shown here is derived from an EMBL/GenBank/DDBJ whole genome shotgun (WGS) entry which is preliminary data.</text>
</comment>
<sequence>MSFLQKDEISNGPLEAKKLRKEALKYVLIFKQLCLDLDEAEHAMKEVHKGVCGTHIGDRALVSKITRAGYYWPTLIKDCMEFLRRCDER</sequence>
<proteinExistence type="predicted"/>
<keyword evidence="3" id="KW-1185">Reference proteome</keyword>
<dbReference type="Pfam" id="PF17921">
    <property type="entry name" value="Integrase_H2C2"/>
    <property type="match status" value="1"/>
</dbReference>
<dbReference type="OrthoDB" id="1430228at2759"/>
<name>A0A371FHZ6_MUCPR</name>
<dbReference type="Proteomes" id="UP000257109">
    <property type="component" value="Unassembled WGS sequence"/>
</dbReference>
<feature type="domain" description="Integrase zinc-binding" evidence="1">
    <location>
        <begin position="39"/>
        <end position="87"/>
    </location>
</feature>
<dbReference type="InterPro" id="IPR041588">
    <property type="entry name" value="Integrase_H2C2"/>
</dbReference>